<dbReference type="NCBIfam" id="TIGR04294">
    <property type="entry name" value="pre_pil_HX9DG"/>
    <property type="match status" value="1"/>
</dbReference>
<comment type="caution">
    <text evidence="3">The sequence shown here is derived from an EMBL/GenBank/DDBJ whole genome shotgun (WGS) entry which is preliminary data.</text>
</comment>
<proteinExistence type="predicted"/>
<evidence type="ECO:0000313" key="4">
    <source>
        <dbReference type="Proteomes" id="UP000317238"/>
    </source>
</evidence>
<feature type="domain" description="DUF1559" evidence="2">
    <location>
        <begin position="45"/>
        <end position="310"/>
    </location>
</feature>
<evidence type="ECO:0000259" key="2">
    <source>
        <dbReference type="Pfam" id="PF07596"/>
    </source>
</evidence>
<dbReference type="EMBL" id="SJPL01000001">
    <property type="protein sequence ID" value="TWT69525.1"/>
    <property type="molecule type" value="Genomic_DNA"/>
</dbReference>
<dbReference type="SUPFAM" id="SSF54523">
    <property type="entry name" value="Pili subunits"/>
    <property type="match status" value="1"/>
</dbReference>
<dbReference type="OrthoDB" id="217153at2"/>
<dbReference type="Pfam" id="PF07596">
    <property type="entry name" value="SBP_bac_10"/>
    <property type="match status" value="1"/>
</dbReference>
<keyword evidence="4" id="KW-1185">Reference proteome</keyword>
<keyword evidence="1" id="KW-0472">Membrane</keyword>
<organism evidence="3 4">
    <name type="scientific">Crateriforma conspicua</name>
    <dbReference type="NCBI Taxonomy" id="2527996"/>
    <lineage>
        <taxon>Bacteria</taxon>
        <taxon>Pseudomonadati</taxon>
        <taxon>Planctomycetota</taxon>
        <taxon>Planctomycetia</taxon>
        <taxon>Planctomycetales</taxon>
        <taxon>Planctomycetaceae</taxon>
        <taxon>Crateriforma</taxon>
    </lineage>
</organism>
<keyword evidence="1" id="KW-0812">Transmembrane</keyword>
<feature type="transmembrane region" description="Helical" evidence="1">
    <location>
        <begin position="21"/>
        <end position="41"/>
    </location>
</feature>
<sequence>MARSWHHASGNRTANASRHGFTLIELLCVIVVSAIVMSQLLSAVQSSRESSRRVECVSNLRQIGVATQSSVAKTGVFPHFGIIDKDLRGPWVQLSQDLEIMLAGLGTFEPSHEPPFMFQKNIPAVLTCPSDGGLGASYRFSFGTSITAQPTLKEFIKDAGDGIALSWDKARRPRDVRDGLSNTTLVAERLSGVGSRQVRRSILGAPFLNRIRKPGASGYTSEAVLMERLWESGHLAFDYGGVDWPSRLLQAVGFNHILPPMTPYAATFNEGVNPIYANYAILPATSAHSGGVNQLLADGSVQFVTSKIDATVWLQFGSVGE</sequence>
<dbReference type="InterPro" id="IPR045584">
    <property type="entry name" value="Pilin-like"/>
</dbReference>
<dbReference type="PANTHER" id="PTHR30093:SF2">
    <property type="entry name" value="TYPE II SECRETION SYSTEM PROTEIN H"/>
    <property type="match status" value="1"/>
</dbReference>
<protein>
    <recommendedName>
        <fullName evidence="2">DUF1559 domain-containing protein</fullName>
    </recommendedName>
</protein>
<keyword evidence="1" id="KW-1133">Transmembrane helix</keyword>
<dbReference type="AlphaFoldDB" id="A0A5C5Y5L8"/>
<dbReference type="InterPro" id="IPR011453">
    <property type="entry name" value="DUF1559"/>
</dbReference>
<dbReference type="NCBIfam" id="TIGR02532">
    <property type="entry name" value="IV_pilin_GFxxxE"/>
    <property type="match status" value="1"/>
</dbReference>
<gene>
    <name evidence="3" type="ORF">Pan14r_18130</name>
</gene>
<dbReference type="InterPro" id="IPR027558">
    <property type="entry name" value="Pre_pil_HX9DG_C"/>
</dbReference>
<dbReference type="Pfam" id="PF07963">
    <property type="entry name" value="N_methyl"/>
    <property type="match status" value="1"/>
</dbReference>
<reference evidence="3 4" key="1">
    <citation type="submission" date="2019-02" db="EMBL/GenBank/DDBJ databases">
        <title>Deep-cultivation of Planctomycetes and their phenomic and genomic characterization uncovers novel biology.</title>
        <authorList>
            <person name="Wiegand S."/>
            <person name="Jogler M."/>
            <person name="Boedeker C."/>
            <person name="Pinto D."/>
            <person name="Vollmers J."/>
            <person name="Rivas-Marin E."/>
            <person name="Kohn T."/>
            <person name="Peeters S.H."/>
            <person name="Heuer A."/>
            <person name="Rast P."/>
            <person name="Oberbeckmann S."/>
            <person name="Bunk B."/>
            <person name="Jeske O."/>
            <person name="Meyerdierks A."/>
            <person name="Storesund J.E."/>
            <person name="Kallscheuer N."/>
            <person name="Luecker S."/>
            <person name="Lage O.M."/>
            <person name="Pohl T."/>
            <person name="Merkel B.J."/>
            <person name="Hornburger P."/>
            <person name="Mueller R.-W."/>
            <person name="Bruemmer F."/>
            <person name="Labrenz M."/>
            <person name="Spormann A.M."/>
            <person name="Op Den Camp H."/>
            <person name="Overmann J."/>
            <person name="Amann R."/>
            <person name="Jetten M.S.M."/>
            <person name="Mascher T."/>
            <person name="Medema M.H."/>
            <person name="Devos D.P."/>
            <person name="Kaster A.-K."/>
            <person name="Ovreas L."/>
            <person name="Rohde M."/>
            <person name="Galperin M.Y."/>
            <person name="Jogler C."/>
        </authorList>
    </citation>
    <scope>NUCLEOTIDE SEQUENCE [LARGE SCALE GENOMIC DNA]</scope>
    <source>
        <strain evidence="3 4">Pan14r</strain>
    </source>
</reference>
<dbReference type="PANTHER" id="PTHR30093">
    <property type="entry name" value="GENERAL SECRETION PATHWAY PROTEIN G"/>
    <property type="match status" value="1"/>
</dbReference>
<dbReference type="Proteomes" id="UP000317238">
    <property type="component" value="Unassembled WGS sequence"/>
</dbReference>
<accession>A0A5C5Y5L8</accession>
<evidence type="ECO:0000313" key="3">
    <source>
        <dbReference type="EMBL" id="TWT69525.1"/>
    </source>
</evidence>
<evidence type="ECO:0000256" key="1">
    <source>
        <dbReference type="SAM" id="Phobius"/>
    </source>
</evidence>
<dbReference type="Gene3D" id="3.30.700.10">
    <property type="entry name" value="Glycoprotein, Type 4 Pilin"/>
    <property type="match status" value="1"/>
</dbReference>
<name>A0A5C5Y5L8_9PLAN</name>
<dbReference type="InterPro" id="IPR012902">
    <property type="entry name" value="N_methyl_site"/>
</dbReference>
<dbReference type="RefSeq" id="WP_146438914.1">
    <property type="nucleotide sequence ID" value="NZ_SJPL01000001.1"/>
</dbReference>